<feature type="compositionally biased region" description="Pro residues" evidence="7">
    <location>
        <begin position="181"/>
        <end position="197"/>
    </location>
</feature>
<feature type="domain" description="PPIase FKBP-type" evidence="9">
    <location>
        <begin position="59"/>
        <end position="147"/>
    </location>
</feature>
<keyword evidence="4 5" id="KW-0413">Isomerase</keyword>
<reference evidence="10 11" key="1">
    <citation type="submission" date="2020-08" db="EMBL/GenBank/DDBJ databases">
        <title>Genomic Encyclopedia of Type Strains, Phase IV (KMG-IV): sequencing the most valuable type-strain genomes for metagenomic binning, comparative biology and taxonomic classification.</title>
        <authorList>
            <person name="Goeker M."/>
        </authorList>
    </citation>
    <scope>NUCLEOTIDE SEQUENCE [LARGE SCALE GENOMIC DNA]</scope>
    <source>
        <strain evidence="10 11">DSM 14552</strain>
    </source>
</reference>
<dbReference type="Gene3D" id="3.10.50.40">
    <property type="match status" value="1"/>
</dbReference>
<evidence type="ECO:0000313" key="11">
    <source>
        <dbReference type="Proteomes" id="UP000562395"/>
    </source>
</evidence>
<dbReference type="Proteomes" id="UP000562395">
    <property type="component" value="Unassembled WGS sequence"/>
</dbReference>
<dbReference type="InterPro" id="IPR046357">
    <property type="entry name" value="PPIase_dom_sf"/>
</dbReference>
<evidence type="ECO:0000256" key="6">
    <source>
        <dbReference type="RuleBase" id="RU003915"/>
    </source>
</evidence>
<dbReference type="RefSeq" id="WP_183614186.1">
    <property type="nucleotide sequence ID" value="NZ_JACICY010000007.1"/>
</dbReference>
<name>A0A7W5ZXC6_9SPHN</name>
<dbReference type="AlphaFoldDB" id="A0A7W5ZXC6"/>
<keyword evidence="8" id="KW-0812">Transmembrane</keyword>
<dbReference type="PROSITE" id="PS50059">
    <property type="entry name" value="FKBP_PPIASE"/>
    <property type="match status" value="1"/>
</dbReference>
<keyword evidence="8" id="KW-1133">Transmembrane helix</keyword>
<dbReference type="InterPro" id="IPR001179">
    <property type="entry name" value="PPIase_FKBP_dom"/>
</dbReference>
<gene>
    <name evidence="10" type="ORF">GGQ88_002971</name>
</gene>
<comment type="caution">
    <text evidence="10">The sequence shown here is derived from an EMBL/GenBank/DDBJ whole genome shotgun (WGS) entry which is preliminary data.</text>
</comment>
<feature type="region of interest" description="Disordered" evidence="7">
    <location>
        <begin position="163"/>
        <end position="197"/>
    </location>
</feature>
<dbReference type="GO" id="GO:0003755">
    <property type="term" value="F:peptidyl-prolyl cis-trans isomerase activity"/>
    <property type="evidence" value="ECO:0007669"/>
    <property type="project" value="UniProtKB-UniRule"/>
</dbReference>
<feature type="transmembrane region" description="Helical" evidence="8">
    <location>
        <begin position="20"/>
        <end position="38"/>
    </location>
</feature>
<evidence type="ECO:0000256" key="2">
    <source>
        <dbReference type="ARBA" id="ARBA00006577"/>
    </source>
</evidence>
<evidence type="ECO:0000259" key="9">
    <source>
        <dbReference type="PROSITE" id="PS50059"/>
    </source>
</evidence>
<dbReference type="EMBL" id="JACICY010000007">
    <property type="protein sequence ID" value="MBB3861683.1"/>
    <property type="molecule type" value="Genomic_DNA"/>
</dbReference>
<keyword evidence="8" id="KW-0472">Membrane</keyword>
<protein>
    <recommendedName>
        <fullName evidence="6">Peptidyl-prolyl cis-trans isomerase</fullName>
        <ecNumber evidence="6">5.2.1.8</ecNumber>
    </recommendedName>
</protein>
<comment type="catalytic activity">
    <reaction evidence="1 5 6">
        <text>[protein]-peptidylproline (omega=180) = [protein]-peptidylproline (omega=0)</text>
        <dbReference type="Rhea" id="RHEA:16237"/>
        <dbReference type="Rhea" id="RHEA-COMP:10747"/>
        <dbReference type="Rhea" id="RHEA-COMP:10748"/>
        <dbReference type="ChEBI" id="CHEBI:83833"/>
        <dbReference type="ChEBI" id="CHEBI:83834"/>
        <dbReference type="EC" id="5.2.1.8"/>
    </reaction>
</comment>
<keyword evidence="11" id="KW-1185">Reference proteome</keyword>
<keyword evidence="3 5" id="KW-0697">Rotamase</keyword>
<dbReference type="SUPFAM" id="SSF54534">
    <property type="entry name" value="FKBP-like"/>
    <property type="match status" value="1"/>
</dbReference>
<comment type="similarity">
    <text evidence="2 6">Belongs to the FKBP-type PPIase family.</text>
</comment>
<evidence type="ECO:0000256" key="5">
    <source>
        <dbReference type="PROSITE-ProRule" id="PRU00277"/>
    </source>
</evidence>
<sequence>MSEITRVPLQPVAKGSITKIWLGVILALLVGSGVAYATRYKGVVVETLTAGSGASPTKTDVALINYVGRLASGKEFDRGERAVLPLETVIPGFSEGLGKMQKGGKYVLNIPAEKGYGAEEKRNPQTGEVVIPANSDLVFEIELIDYKSAAELEQQRALMQQMQQMQGGAGGAPGGAAPGGQPMPMPVPMPPQGAPQP</sequence>
<proteinExistence type="inferred from homology"/>
<evidence type="ECO:0000256" key="3">
    <source>
        <dbReference type="ARBA" id="ARBA00023110"/>
    </source>
</evidence>
<evidence type="ECO:0000313" key="10">
    <source>
        <dbReference type="EMBL" id="MBB3861683.1"/>
    </source>
</evidence>
<dbReference type="Pfam" id="PF00254">
    <property type="entry name" value="FKBP_C"/>
    <property type="match status" value="1"/>
</dbReference>
<organism evidence="10 11">
    <name type="scientific">Novosphingobium hassiacum</name>
    <dbReference type="NCBI Taxonomy" id="173676"/>
    <lineage>
        <taxon>Bacteria</taxon>
        <taxon>Pseudomonadati</taxon>
        <taxon>Pseudomonadota</taxon>
        <taxon>Alphaproteobacteria</taxon>
        <taxon>Sphingomonadales</taxon>
        <taxon>Sphingomonadaceae</taxon>
        <taxon>Novosphingobium</taxon>
    </lineage>
</organism>
<dbReference type="EC" id="5.2.1.8" evidence="6"/>
<dbReference type="PANTHER" id="PTHR43811">
    <property type="entry name" value="FKBP-TYPE PEPTIDYL-PROLYL CIS-TRANS ISOMERASE FKPA"/>
    <property type="match status" value="1"/>
</dbReference>
<accession>A0A7W5ZXC6</accession>
<evidence type="ECO:0000256" key="4">
    <source>
        <dbReference type="ARBA" id="ARBA00023235"/>
    </source>
</evidence>
<dbReference type="PANTHER" id="PTHR43811:SF19">
    <property type="entry name" value="39 KDA FK506-BINDING NUCLEAR PROTEIN"/>
    <property type="match status" value="1"/>
</dbReference>
<feature type="compositionally biased region" description="Gly residues" evidence="7">
    <location>
        <begin position="167"/>
        <end position="178"/>
    </location>
</feature>
<evidence type="ECO:0000256" key="1">
    <source>
        <dbReference type="ARBA" id="ARBA00000971"/>
    </source>
</evidence>
<evidence type="ECO:0000256" key="8">
    <source>
        <dbReference type="SAM" id="Phobius"/>
    </source>
</evidence>
<evidence type="ECO:0000256" key="7">
    <source>
        <dbReference type="SAM" id="MobiDB-lite"/>
    </source>
</evidence>